<evidence type="ECO:0000313" key="2">
    <source>
        <dbReference type="Proteomes" id="UP000838756"/>
    </source>
</evidence>
<protein>
    <submittedName>
        <fullName evidence="1">Jg3367 protein</fullName>
    </submittedName>
</protein>
<name>A0A8S4RQC8_9NEOP</name>
<dbReference type="EMBL" id="CAKXAJ010025467">
    <property type="protein sequence ID" value="CAH2239936.1"/>
    <property type="molecule type" value="Genomic_DNA"/>
</dbReference>
<proteinExistence type="predicted"/>
<dbReference type="Proteomes" id="UP000838756">
    <property type="component" value="Unassembled WGS sequence"/>
</dbReference>
<sequence>MTQNDIGYFLSQENKRFPGICKNRNNNYKYQFNFTLKGVQAHAVYTYASGCKKKTCINLFFSGFFSRVSNSKFVLLGNENDMQQKGSEKHPSRLARPFVPLTHSLRVV</sequence>
<dbReference type="AlphaFoldDB" id="A0A8S4RQC8"/>
<accession>A0A8S4RQC8</accession>
<keyword evidence="2" id="KW-1185">Reference proteome</keyword>
<comment type="caution">
    <text evidence="1">The sequence shown here is derived from an EMBL/GenBank/DDBJ whole genome shotgun (WGS) entry which is preliminary data.</text>
</comment>
<reference evidence="1" key="1">
    <citation type="submission" date="2022-03" db="EMBL/GenBank/DDBJ databases">
        <authorList>
            <person name="Lindestad O."/>
        </authorList>
    </citation>
    <scope>NUCLEOTIDE SEQUENCE</scope>
</reference>
<evidence type="ECO:0000313" key="1">
    <source>
        <dbReference type="EMBL" id="CAH2239936.1"/>
    </source>
</evidence>
<organism evidence="1 2">
    <name type="scientific">Pararge aegeria aegeria</name>
    <dbReference type="NCBI Taxonomy" id="348720"/>
    <lineage>
        <taxon>Eukaryota</taxon>
        <taxon>Metazoa</taxon>
        <taxon>Ecdysozoa</taxon>
        <taxon>Arthropoda</taxon>
        <taxon>Hexapoda</taxon>
        <taxon>Insecta</taxon>
        <taxon>Pterygota</taxon>
        <taxon>Neoptera</taxon>
        <taxon>Endopterygota</taxon>
        <taxon>Lepidoptera</taxon>
        <taxon>Glossata</taxon>
        <taxon>Ditrysia</taxon>
        <taxon>Papilionoidea</taxon>
        <taxon>Nymphalidae</taxon>
        <taxon>Satyrinae</taxon>
        <taxon>Satyrini</taxon>
        <taxon>Parargina</taxon>
        <taxon>Pararge</taxon>
    </lineage>
</organism>
<gene>
    <name evidence="1" type="primary">jg3367</name>
    <name evidence="1" type="ORF">PAEG_LOCUS16571</name>
</gene>